<protein>
    <submittedName>
        <fullName evidence="1">Uncharacterized protein</fullName>
    </submittedName>
</protein>
<evidence type="ECO:0000313" key="1">
    <source>
        <dbReference type="EMBL" id="CAE8637826.1"/>
    </source>
</evidence>
<accession>A0A813HHC7</accession>
<dbReference type="Proteomes" id="UP000626109">
    <property type="component" value="Unassembled WGS sequence"/>
</dbReference>
<comment type="caution">
    <text evidence="1">The sequence shown here is derived from an EMBL/GenBank/DDBJ whole genome shotgun (WGS) entry which is preliminary data.</text>
</comment>
<reference evidence="1" key="1">
    <citation type="submission" date="2021-02" db="EMBL/GenBank/DDBJ databases">
        <authorList>
            <person name="Dougan E. K."/>
            <person name="Rhodes N."/>
            <person name="Thang M."/>
            <person name="Chan C."/>
        </authorList>
    </citation>
    <scope>NUCLEOTIDE SEQUENCE</scope>
</reference>
<proteinExistence type="predicted"/>
<organism evidence="1 2">
    <name type="scientific">Polarella glacialis</name>
    <name type="common">Dinoflagellate</name>
    <dbReference type="NCBI Taxonomy" id="89957"/>
    <lineage>
        <taxon>Eukaryota</taxon>
        <taxon>Sar</taxon>
        <taxon>Alveolata</taxon>
        <taxon>Dinophyceae</taxon>
        <taxon>Suessiales</taxon>
        <taxon>Suessiaceae</taxon>
        <taxon>Polarella</taxon>
    </lineage>
</organism>
<gene>
    <name evidence="1" type="ORF">PGLA2088_LOCUS1730</name>
</gene>
<evidence type="ECO:0000313" key="2">
    <source>
        <dbReference type="Proteomes" id="UP000626109"/>
    </source>
</evidence>
<sequence>MAPVCTAPGGCDAGDASNLMQTLQHAAKIRAHSGPEATASEARPELHFIFQNNCSYPVHFFWDMNIAGSPSVLVLYNQKFLGTEVVDVAKAPSFGGRIYVGHADDGNGGVTPTAVPLANLSDVMGLIGKGDMATVRSRYGANLIPGEPTASSTTGDAPPGQLVEFSVKHEQKDSIYDLDISNVFYWGEALDVDMLYEDGFDAIDRMNCKNTSNPVAPNETGCIAAGGLWIRYPAVGQGPKGQCKSPNLYCMHNTTPEVCNKFNDALKPLYAFLTARKAELPYSPQLPDISDTTRMYTCDGMNNDPHFELAGMCASINRGQCDMPTADDLASIANFKSWSGTYCGHQQFYAANMSVFFKKAVFNPWAKYLRQTLGFSSYTFSLDEGKFGGNYQCRDGVPRMNWTAPTGIRLTSCPGGDFQVKPMPCPHALRRPQTLGCS</sequence>
<name>A0A813HHC7_POLGL</name>
<dbReference type="EMBL" id="CAJNNW010001370">
    <property type="protein sequence ID" value="CAE8637826.1"/>
    <property type="molecule type" value="Genomic_DNA"/>
</dbReference>
<dbReference type="AlphaFoldDB" id="A0A813HHC7"/>